<protein>
    <recommendedName>
        <fullName evidence="4">Heterokaryon incompatibility domain-containing protein</fullName>
    </recommendedName>
</protein>
<dbReference type="AlphaFoldDB" id="A0AA39ZVG4"/>
<organism evidence="2 3">
    <name type="scientific">Lasiosphaeris hirsuta</name>
    <dbReference type="NCBI Taxonomy" id="260670"/>
    <lineage>
        <taxon>Eukaryota</taxon>
        <taxon>Fungi</taxon>
        <taxon>Dikarya</taxon>
        <taxon>Ascomycota</taxon>
        <taxon>Pezizomycotina</taxon>
        <taxon>Sordariomycetes</taxon>
        <taxon>Sordariomycetidae</taxon>
        <taxon>Sordariales</taxon>
        <taxon>Lasiosphaeriaceae</taxon>
        <taxon>Lasiosphaeris</taxon>
    </lineage>
</organism>
<gene>
    <name evidence="2" type="ORF">B0H67DRAFT_648897</name>
</gene>
<reference evidence="2" key="1">
    <citation type="submission" date="2023-06" db="EMBL/GenBank/DDBJ databases">
        <title>Genome-scale phylogeny and comparative genomics of the fungal order Sordariales.</title>
        <authorList>
            <consortium name="Lawrence Berkeley National Laboratory"/>
            <person name="Hensen N."/>
            <person name="Bonometti L."/>
            <person name="Westerberg I."/>
            <person name="Brannstrom I.O."/>
            <person name="Guillou S."/>
            <person name="Cros-Aarteil S."/>
            <person name="Calhoun S."/>
            <person name="Haridas S."/>
            <person name="Kuo A."/>
            <person name="Mondo S."/>
            <person name="Pangilinan J."/>
            <person name="Riley R."/>
            <person name="Labutti K."/>
            <person name="Andreopoulos B."/>
            <person name="Lipzen A."/>
            <person name="Chen C."/>
            <person name="Yanf M."/>
            <person name="Daum C."/>
            <person name="Ng V."/>
            <person name="Clum A."/>
            <person name="Steindorff A."/>
            <person name="Ohm R."/>
            <person name="Martin F."/>
            <person name="Silar P."/>
            <person name="Natvig D."/>
            <person name="Lalanne C."/>
            <person name="Gautier V."/>
            <person name="Ament-Velasquez S.L."/>
            <person name="Kruys A."/>
            <person name="Hutchinson M.I."/>
            <person name="Powell A.J."/>
            <person name="Barry K."/>
            <person name="Miller A.N."/>
            <person name="Grigoriev I.V."/>
            <person name="Debuchy R."/>
            <person name="Gladieux P."/>
            <person name="Thoren M.H."/>
            <person name="Johannesson H."/>
        </authorList>
    </citation>
    <scope>NUCLEOTIDE SEQUENCE</scope>
    <source>
        <strain evidence="2">SMH4607-1</strain>
    </source>
</reference>
<dbReference type="PANTHER" id="PTHR24148:SF64">
    <property type="entry name" value="HETEROKARYON INCOMPATIBILITY DOMAIN-CONTAINING PROTEIN"/>
    <property type="match status" value="1"/>
</dbReference>
<evidence type="ECO:0000313" key="3">
    <source>
        <dbReference type="Proteomes" id="UP001172102"/>
    </source>
</evidence>
<evidence type="ECO:0000256" key="1">
    <source>
        <dbReference type="SAM" id="MobiDB-lite"/>
    </source>
</evidence>
<proteinExistence type="predicted"/>
<comment type="caution">
    <text evidence="2">The sequence shown here is derived from an EMBL/GenBank/DDBJ whole genome shotgun (WGS) entry which is preliminary data.</text>
</comment>
<dbReference type="InterPro" id="IPR052895">
    <property type="entry name" value="HetReg/Transcr_Mod"/>
</dbReference>
<evidence type="ECO:0000313" key="2">
    <source>
        <dbReference type="EMBL" id="KAK0704462.1"/>
    </source>
</evidence>
<dbReference type="EMBL" id="JAUKUA010000007">
    <property type="protein sequence ID" value="KAK0704462.1"/>
    <property type="molecule type" value="Genomic_DNA"/>
</dbReference>
<evidence type="ECO:0008006" key="4">
    <source>
        <dbReference type="Google" id="ProtNLM"/>
    </source>
</evidence>
<feature type="region of interest" description="Disordered" evidence="1">
    <location>
        <begin position="66"/>
        <end position="106"/>
    </location>
</feature>
<dbReference type="Proteomes" id="UP001172102">
    <property type="component" value="Unassembled WGS sequence"/>
</dbReference>
<dbReference type="PANTHER" id="PTHR24148">
    <property type="entry name" value="ANKYRIN REPEAT DOMAIN-CONTAINING PROTEIN 39 HOMOLOG-RELATED"/>
    <property type="match status" value="1"/>
</dbReference>
<accession>A0AA39ZVG4</accession>
<keyword evidence="3" id="KW-1185">Reference proteome</keyword>
<name>A0AA39ZVG4_9PEZI</name>
<sequence length="523" mass="58426">MQPDSEVWEGKGGLSTIGKSLPAFPVQLLLRSAFQAFSDACYPASFDEQSTSTSLQNLDIWHRKKKKSRTDGGAVPRRLLRRDVPTKPGLGNPCASQSSGSASSNQFRDYTDISPWQARLIALSPSPDRKVTLKAKLLVVDLVASEGAVIASSKRKINYDALSYCWACPGSTKKPTRSTLLDRPWFRRTWICQEPSITVDYTKSLSEIYQDAATYMFQTGTIDEALHFRKPGSRSLSDLPSWALDWQRDSCSPTETEAIYVALSRHSIERFGHIITWCPLSPNLRKTYIKPTAWDAKANNINLNELKTHFLAPPDKRRWKSPRPVGDGTLELFGRVLKYVAELTDYACDLDWLTGDDDSAMALYSRALLGGAYERLAKCKQKRAFDPDRDRRRLAVLRTPVNTHLALVPADTRKGDLLVAVDPGVLPLVLSPLARSSPGAEDVYLGAEGVAVSKASSVFKGEGRYGVAIEDAKEQRRRLEGDTEVFGKHFKIRELAFAQQGFDFYTEDKGGLFYFNDLRVEKN</sequence>
<feature type="compositionally biased region" description="Low complexity" evidence="1">
    <location>
        <begin position="95"/>
        <end position="104"/>
    </location>
</feature>